<dbReference type="Pfam" id="PF00072">
    <property type="entry name" value="Response_reg"/>
    <property type="match status" value="1"/>
</dbReference>
<dbReference type="SMART" id="SM00448">
    <property type="entry name" value="REC"/>
    <property type="match status" value="1"/>
</dbReference>
<protein>
    <submittedName>
        <fullName evidence="3">Polar-differentiation response regulator divK</fullName>
    </submittedName>
</protein>
<proteinExistence type="predicted"/>
<gene>
    <name evidence="3" type="primary">divK_1</name>
    <name evidence="3" type="ORF">SAMEA4412677_00908</name>
</gene>
<evidence type="ECO:0000256" key="2">
    <source>
        <dbReference type="ARBA" id="ARBA00023012"/>
    </source>
</evidence>
<dbReference type="SUPFAM" id="SSF52172">
    <property type="entry name" value="CheY-like"/>
    <property type="match status" value="1"/>
</dbReference>
<dbReference type="AlphaFoldDB" id="A0A239X481"/>
<dbReference type="InterPro" id="IPR001789">
    <property type="entry name" value="Sig_transdc_resp-reg_receiver"/>
</dbReference>
<dbReference type="PANTHER" id="PTHR45339:SF1">
    <property type="entry name" value="HYBRID SIGNAL TRANSDUCTION HISTIDINE KINASE J"/>
    <property type="match status" value="1"/>
</dbReference>
<dbReference type="KEGG" id="ctak:4412677_00908"/>
<dbReference type="RefSeq" id="WP_095070811.1">
    <property type="nucleotide sequence ID" value="NZ_CP034173.1"/>
</dbReference>
<keyword evidence="1" id="KW-0597">Phosphoprotein</keyword>
<keyword evidence="4" id="KW-1185">Reference proteome</keyword>
<keyword evidence="2" id="KW-0902">Two-component regulatory system</keyword>
<dbReference type="Proteomes" id="UP000215196">
    <property type="component" value="Chromosome 1"/>
</dbReference>
<organism evidence="3 4">
    <name type="scientific">Chryseobacterium taklimakanense</name>
    <dbReference type="NCBI Taxonomy" id="536441"/>
    <lineage>
        <taxon>Bacteria</taxon>
        <taxon>Pseudomonadati</taxon>
        <taxon>Bacteroidota</taxon>
        <taxon>Flavobacteriia</taxon>
        <taxon>Flavobacteriales</taxon>
        <taxon>Weeksellaceae</taxon>
        <taxon>Chryseobacterium group</taxon>
        <taxon>Chryseobacterium</taxon>
    </lineage>
</organism>
<accession>A0A239X481</accession>
<dbReference type="EMBL" id="LT906465">
    <property type="protein sequence ID" value="SNV41349.1"/>
    <property type="molecule type" value="Genomic_DNA"/>
</dbReference>
<dbReference type="Gene3D" id="3.40.50.2300">
    <property type="match status" value="1"/>
</dbReference>
<dbReference type="PROSITE" id="PS50110">
    <property type="entry name" value="RESPONSE_REGULATORY"/>
    <property type="match status" value="1"/>
</dbReference>
<dbReference type="PANTHER" id="PTHR45339">
    <property type="entry name" value="HYBRID SIGNAL TRANSDUCTION HISTIDINE KINASE J"/>
    <property type="match status" value="1"/>
</dbReference>
<dbReference type="OrthoDB" id="9796457at2"/>
<sequence>MKNDKTILIIDDDSKNIFALNAVLKARKYDCVSANSAALGLEMLKQNKNIAIVLMDMMMPEMDGYEAIRAMKNDEALKEIPVIAITAQAMTGDREKCLEAGADGYVSKPVDISELVKLLDLFI</sequence>
<name>A0A239X481_9FLAO</name>
<evidence type="ECO:0000313" key="4">
    <source>
        <dbReference type="Proteomes" id="UP000215196"/>
    </source>
</evidence>
<dbReference type="InterPro" id="IPR011006">
    <property type="entry name" value="CheY-like_superfamily"/>
</dbReference>
<reference evidence="3 4" key="1">
    <citation type="submission" date="2017-06" db="EMBL/GenBank/DDBJ databases">
        <authorList>
            <consortium name="Pathogen Informatics"/>
        </authorList>
    </citation>
    <scope>NUCLEOTIDE SEQUENCE [LARGE SCALE GENOMIC DNA]</scope>
    <source>
        <strain evidence="3 4">NCTC13490</strain>
    </source>
</reference>
<dbReference type="GO" id="GO:0000160">
    <property type="term" value="P:phosphorelay signal transduction system"/>
    <property type="evidence" value="ECO:0007669"/>
    <property type="project" value="UniProtKB-KW"/>
</dbReference>
<evidence type="ECO:0000256" key="1">
    <source>
        <dbReference type="ARBA" id="ARBA00022553"/>
    </source>
</evidence>
<evidence type="ECO:0000313" key="3">
    <source>
        <dbReference type="EMBL" id="SNV41349.1"/>
    </source>
</evidence>